<proteinExistence type="predicted"/>
<dbReference type="Proteomes" id="UP000195570">
    <property type="component" value="Unassembled WGS sequence"/>
</dbReference>
<organism evidence="2 3">
    <name type="scientific">Trypanosoma equiperdum</name>
    <dbReference type="NCBI Taxonomy" id="5694"/>
    <lineage>
        <taxon>Eukaryota</taxon>
        <taxon>Discoba</taxon>
        <taxon>Euglenozoa</taxon>
        <taxon>Kinetoplastea</taxon>
        <taxon>Metakinetoplastina</taxon>
        <taxon>Trypanosomatida</taxon>
        <taxon>Trypanosomatidae</taxon>
        <taxon>Trypanosoma</taxon>
    </lineage>
</organism>
<feature type="compositionally biased region" description="Basic and acidic residues" evidence="1">
    <location>
        <begin position="33"/>
        <end position="48"/>
    </location>
</feature>
<evidence type="ECO:0000313" key="3">
    <source>
        <dbReference type="Proteomes" id="UP000195570"/>
    </source>
</evidence>
<dbReference type="RefSeq" id="XP_067081309.1">
    <property type="nucleotide sequence ID" value="XM_067225208.1"/>
</dbReference>
<name>A0A1G4IDU1_TRYEQ</name>
<dbReference type="AlphaFoldDB" id="A0A1G4IDU1"/>
<dbReference type="GeneID" id="92376022"/>
<evidence type="ECO:0000256" key="1">
    <source>
        <dbReference type="SAM" id="MobiDB-lite"/>
    </source>
</evidence>
<gene>
    <name evidence="2" type="ORF">TEOVI_000208200</name>
</gene>
<dbReference type="EMBL" id="CZPT02001461">
    <property type="protein sequence ID" value="SCU70508.1"/>
    <property type="molecule type" value="Genomic_DNA"/>
</dbReference>
<accession>A0A1G4IDU1</accession>
<dbReference type="SMR" id="A0A1G4IDU1"/>
<feature type="compositionally biased region" description="Basic and acidic residues" evidence="1">
    <location>
        <begin position="14"/>
        <end position="24"/>
    </location>
</feature>
<dbReference type="VEuPathDB" id="TriTrypDB:TEOVI_000208200"/>
<sequence length="169" mass="18603">MSMSNGSSGSFIDHGPKADYRDGSRPQWIVDKTVSKRDFNAEGARDHSSGNSLRSSTGSEMSDVSPMRGKLSVDVEGVVSALCRERKKTKRLLRDKRRLEGEVIGLKRENTSLLECNRLLAEHNSSLAASVTTLVMKHDQTQFAVTSLASQTQEIGVTVKMLYEKTAVK</sequence>
<feature type="region of interest" description="Disordered" evidence="1">
    <location>
        <begin position="1"/>
        <end position="69"/>
    </location>
</feature>
<feature type="compositionally biased region" description="Low complexity" evidence="1">
    <location>
        <begin position="49"/>
        <end position="59"/>
    </location>
</feature>
<evidence type="ECO:0000313" key="2">
    <source>
        <dbReference type="EMBL" id="SCU70508.1"/>
    </source>
</evidence>
<reference evidence="2" key="1">
    <citation type="submission" date="2016-09" db="EMBL/GenBank/DDBJ databases">
        <authorList>
            <person name="Hebert L."/>
            <person name="Moumen B."/>
        </authorList>
    </citation>
    <scope>NUCLEOTIDE SEQUENCE [LARGE SCALE GENOMIC DNA]</scope>
    <source>
        <strain evidence="2">OVI</strain>
    </source>
</reference>
<keyword evidence="3" id="KW-1185">Reference proteome</keyword>
<feature type="compositionally biased region" description="Polar residues" evidence="1">
    <location>
        <begin position="1"/>
        <end position="10"/>
    </location>
</feature>
<comment type="caution">
    <text evidence="2">The sequence shown here is derived from an EMBL/GenBank/DDBJ whole genome shotgun (WGS) entry which is preliminary data.</text>
</comment>
<protein>
    <submittedName>
        <fullName evidence="2">Uncharacterized protein</fullName>
    </submittedName>
</protein>